<organism evidence="3 4">
    <name type="scientific">Aspergillus sydowii CBS 593.65</name>
    <dbReference type="NCBI Taxonomy" id="1036612"/>
    <lineage>
        <taxon>Eukaryota</taxon>
        <taxon>Fungi</taxon>
        <taxon>Dikarya</taxon>
        <taxon>Ascomycota</taxon>
        <taxon>Pezizomycotina</taxon>
        <taxon>Eurotiomycetes</taxon>
        <taxon>Eurotiomycetidae</taxon>
        <taxon>Eurotiales</taxon>
        <taxon>Aspergillaceae</taxon>
        <taxon>Aspergillus</taxon>
        <taxon>Aspergillus subgen. Nidulantes</taxon>
    </lineage>
</organism>
<proteinExistence type="predicted"/>
<dbReference type="GeneID" id="63761688"/>
<evidence type="ECO:0000256" key="2">
    <source>
        <dbReference type="SAM" id="Phobius"/>
    </source>
</evidence>
<dbReference type="OrthoDB" id="5342924at2759"/>
<dbReference type="Proteomes" id="UP000184356">
    <property type="component" value="Unassembled WGS sequence"/>
</dbReference>
<name>A0A1L9U0W2_9EURO</name>
<accession>A0A1L9U0W2</accession>
<dbReference type="VEuPathDB" id="FungiDB:ASPSYDRAFT_380104"/>
<dbReference type="EMBL" id="KV878582">
    <property type="protein sequence ID" value="OJJ65299.1"/>
    <property type="molecule type" value="Genomic_DNA"/>
</dbReference>
<reference evidence="4" key="1">
    <citation type="journal article" date="2017" name="Genome Biol.">
        <title>Comparative genomics reveals high biological diversity and specific adaptations in the industrially and medically important fungal genus Aspergillus.</title>
        <authorList>
            <person name="de Vries R.P."/>
            <person name="Riley R."/>
            <person name="Wiebenga A."/>
            <person name="Aguilar-Osorio G."/>
            <person name="Amillis S."/>
            <person name="Uchima C.A."/>
            <person name="Anderluh G."/>
            <person name="Asadollahi M."/>
            <person name="Askin M."/>
            <person name="Barry K."/>
            <person name="Battaglia E."/>
            <person name="Bayram O."/>
            <person name="Benocci T."/>
            <person name="Braus-Stromeyer S.A."/>
            <person name="Caldana C."/>
            <person name="Canovas D."/>
            <person name="Cerqueira G.C."/>
            <person name="Chen F."/>
            <person name="Chen W."/>
            <person name="Choi C."/>
            <person name="Clum A."/>
            <person name="Dos Santos R.A."/>
            <person name="Damasio A.R."/>
            <person name="Diallinas G."/>
            <person name="Emri T."/>
            <person name="Fekete E."/>
            <person name="Flipphi M."/>
            <person name="Freyberg S."/>
            <person name="Gallo A."/>
            <person name="Gournas C."/>
            <person name="Habgood R."/>
            <person name="Hainaut M."/>
            <person name="Harispe M.L."/>
            <person name="Henrissat B."/>
            <person name="Hilden K.S."/>
            <person name="Hope R."/>
            <person name="Hossain A."/>
            <person name="Karabika E."/>
            <person name="Karaffa L."/>
            <person name="Karanyi Z."/>
            <person name="Krasevec N."/>
            <person name="Kuo A."/>
            <person name="Kusch H."/>
            <person name="LaButti K."/>
            <person name="Lagendijk E.L."/>
            <person name="Lapidus A."/>
            <person name="Levasseur A."/>
            <person name="Lindquist E."/>
            <person name="Lipzen A."/>
            <person name="Logrieco A.F."/>
            <person name="MacCabe A."/>
            <person name="Maekelae M.R."/>
            <person name="Malavazi I."/>
            <person name="Melin P."/>
            <person name="Meyer V."/>
            <person name="Mielnichuk N."/>
            <person name="Miskei M."/>
            <person name="Molnar A.P."/>
            <person name="Mule G."/>
            <person name="Ngan C.Y."/>
            <person name="Orejas M."/>
            <person name="Orosz E."/>
            <person name="Ouedraogo J.P."/>
            <person name="Overkamp K.M."/>
            <person name="Park H.-S."/>
            <person name="Perrone G."/>
            <person name="Piumi F."/>
            <person name="Punt P.J."/>
            <person name="Ram A.F."/>
            <person name="Ramon A."/>
            <person name="Rauscher S."/>
            <person name="Record E."/>
            <person name="Riano-Pachon D.M."/>
            <person name="Robert V."/>
            <person name="Roehrig J."/>
            <person name="Ruller R."/>
            <person name="Salamov A."/>
            <person name="Salih N.S."/>
            <person name="Samson R.A."/>
            <person name="Sandor E."/>
            <person name="Sanguinetti M."/>
            <person name="Schuetze T."/>
            <person name="Sepcic K."/>
            <person name="Shelest E."/>
            <person name="Sherlock G."/>
            <person name="Sophianopoulou V."/>
            <person name="Squina F.M."/>
            <person name="Sun H."/>
            <person name="Susca A."/>
            <person name="Todd R.B."/>
            <person name="Tsang A."/>
            <person name="Unkles S.E."/>
            <person name="van de Wiele N."/>
            <person name="van Rossen-Uffink D."/>
            <person name="Oliveira J.V."/>
            <person name="Vesth T.C."/>
            <person name="Visser J."/>
            <person name="Yu J.-H."/>
            <person name="Zhou M."/>
            <person name="Andersen M.R."/>
            <person name="Archer D.B."/>
            <person name="Baker S.E."/>
            <person name="Benoit I."/>
            <person name="Brakhage A.A."/>
            <person name="Braus G.H."/>
            <person name="Fischer R."/>
            <person name="Frisvad J.C."/>
            <person name="Goldman G.H."/>
            <person name="Houbraken J."/>
            <person name="Oakley B."/>
            <person name="Pocsi I."/>
            <person name="Scazzocchio C."/>
            <person name="Seiboth B."/>
            <person name="vanKuyk P.A."/>
            <person name="Wortman J."/>
            <person name="Dyer P.S."/>
            <person name="Grigoriev I.V."/>
        </authorList>
    </citation>
    <scope>NUCLEOTIDE SEQUENCE [LARGE SCALE GENOMIC DNA]</scope>
    <source>
        <strain evidence="4">CBS 593.65</strain>
    </source>
</reference>
<evidence type="ECO:0000313" key="3">
    <source>
        <dbReference type="EMBL" id="OJJ65299.1"/>
    </source>
</evidence>
<feature type="compositionally biased region" description="Gly residues" evidence="1">
    <location>
        <begin position="729"/>
        <end position="743"/>
    </location>
</feature>
<protein>
    <submittedName>
        <fullName evidence="3">Uncharacterized protein</fullName>
    </submittedName>
</protein>
<gene>
    <name evidence="3" type="ORF">ASPSYDRAFT_380104</name>
</gene>
<dbReference type="RefSeq" id="XP_040709105.1">
    <property type="nucleotide sequence ID" value="XM_040845615.1"/>
</dbReference>
<evidence type="ECO:0000313" key="4">
    <source>
        <dbReference type="Proteomes" id="UP000184356"/>
    </source>
</evidence>
<keyword evidence="2" id="KW-1133">Transmembrane helix</keyword>
<feature type="transmembrane region" description="Helical" evidence="2">
    <location>
        <begin position="193"/>
        <end position="221"/>
    </location>
</feature>
<feature type="transmembrane region" description="Helical" evidence="2">
    <location>
        <begin position="664"/>
        <end position="684"/>
    </location>
</feature>
<sequence length="765" mass="83423">MEKTESAVVDASADNPTDAQPRPEISLQPQQVDPSGLDLVKEGFRRILQPRNLVGFLWLGPSIAILVLNFRGHIIGAGLNCGSHCRIDPYSTSQIEQIDRLDGTNRDVLGALQFVAKGLEVWFMYVAAGFIYRIALHLSAKDNRLPVSLLLVYAEFMDLLYLKDLAVKAKDLAMEKNQTAANPTPTNKMARPVILYVFIFAAAALCVIANLMGVATATLIIPGLQWIDINKDESLAFGEMLSSVAPQDDNIARCREGQLADGAYSCTDNLYGASLDELVEAAVATERQFEGRQAVLLPPVSQEANLTFSANVSQSAAIQWAPSRQLLRGFSADLVNYYVATTSNTGLNDSYPDSHRFNQSLQAQLQRVGPTVGLAGSCWIFEGPDIFNVSSDREVRCYEGLSLLNGTTATKCIRWGSGWNDNSTSASFTILDSVAQLYDMDVSIYTTPAARYLRDQSCLRQNSCNWDQLFADPPDPLFRNISSSQQTYEYSMPQYTNNSAIWCDNTAFLSFAAYALNPSPVSNLLQLVQLGVLHDDPGSGEETSADATISIHPSWTLAAWSANATDGLVPGTRGSSTRIIDAFQRFTSSPEDNSLRFNLIHSYTLLQAASLIPYTTRTISTVGDRDRNAQRQREADSPYTQATLTSWATVQLWKFGIDSRTKTLGVVIFIIGMVVVFVTTVLWFESPKSPTSIVVTALMHPPPADGVVADAETGAPLRARLKYQHMQGQGNGEGDGGGGGTGDAGQTERVKPQRAVSWVFSPRAV</sequence>
<keyword evidence="4" id="KW-1185">Reference proteome</keyword>
<feature type="transmembrane region" description="Helical" evidence="2">
    <location>
        <begin position="53"/>
        <end position="70"/>
    </location>
</feature>
<keyword evidence="2" id="KW-0812">Transmembrane</keyword>
<feature type="region of interest" description="Disordered" evidence="1">
    <location>
        <begin position="1"/>
        <end position="31"/>
    </location>
</feature>
<keyword evidence="2" id="KW-0472">Membrane</keyword>
<dbReference type="AlphaFoldDB" id="A0A1L9U0W2"/>
<feature type="region of interest" description="Disordered" evidence="1">
    <location>
        <begin position="727"/>
        <end position="754"/>
    </location>
</feature>
<evidence type="ECO:0000256" key="1">
    <source>
        <dbReference type="SAM" id="MobiDB-lite"/>
    </source>
</evidence>